<dbReference type="SUPFAM" id="SSF56496">
    <property type="entry name" value="Fibrinogen C-terminal domain-like"/>
    <property type="match status" value="1"/>
</dbReference>
<dbReference type="EMBL" id="JH816755">
    <property type="protein sequence ID" value="EKC31525.1"/>
    <property type="molecule type" value="Genomic_DNA"/>
</dbReference>
<dbReference type="Gene3D" id="2.10.70.10">
    <property type="entry name" value="Complement Module, domain 1"/>
    <property type="match status" value="1"/>
</dbReference>
<name>K1QRN7_MAGGI</name>
<dbReference type="PROSITE" id="PS00514">
    <property type="entry name" value="FIBRINOGEN_C_1"/>
    <property type="match status" value="1"/>
</dbReference>
<dbReference type="Pfam" id="PF00147">
    <property type="entry name" value="Fibrinogen_C"/>
    <property type="match status" value="1"/>
</dbReference>
<reference evidence="1" key="1">
    <citation type="journal article" date="2012" name="Nature">
        <title>The oyster genome reveals stress adaptation and complexity of shell formation.</title>
        <authorList>
            <person name="Zhang G."/>
            <person name="Fang X."/>
            <person name="Guo X."/>
            <person name="Li L."/>
            <person name="Luo R."/>
            <person name="Xu F."/>
            <person name="Yang P."/>
            <person name="Zhang L."/>
            <person name="Wang X."/>
            <person name="Qi H."/>
            <person name="Xiong Z."/>
            <person name="Que H."/>
            <person name="Xie Y."/>
            <person name="Holland P.W."/>
            <person name="Paps J."/>
            <person name="Zhu Y."/>
            <person name="Wu F."/>
            <person name="Chen Y."/>
            <person name="Wang J."/>
            <person name="Peng C."/>
            <person name="Meng J."/>
            <person name="Yang L."/>
            <person name="Liu J."/>
            <person name="Wen B."/>
            <person name="Zhang N."/>
            <person name="Huang Z."/>
            <person name="Zhu Q."/>
            <person name="Feng Y."/>
            <person name="Mount A."/>
            <person name="Hedgecock D."/>
            <person name="Xu Z."/>
            <person name="Liu Y."/>
            <person name="Domazet-Loso T."/>
            <person name="Du Y."/>
            <person name="Sun X."/>
            <person name="Zhang S."/>
            <person name="Liu B."/>
            <person name="Cheng P."/>
            <person name="Jiang X."/>
            <person name="Li J."/>
            <person name="Fan D."/>
            <person name="Wang W."/>
            <person name="Fu W."/>
            <person name="Wang T."/>
            <person name="Wang B."/>
            <person name="Zhang J."/>
            <person name="Peng Z."/>
            <person name="Li Y."/>
            <person name="Li N."/>
            <person name="Wang J."/>
            <person name="Chen M."/>
            <person name="He Y."/>
            <person name="Tan F."/>
            <person name="Song X."/>
            <person name="Zheng Q."/>
            <person name="Huang R."/>
            <person name="Yang H."/>
            <person name="Du X."/>
            <person name="Chen L."/>
            <person name="Yang M."/>
            <person name="Gaffney P.M."/>
            <person name="Wang S."/>
            <person name="Luo L."/>
            <person name="She Z."/>
            <person name="Ming Y."/>
            <person name="Huang W."/>
            <person name="Zhang S."/>
            <person name="Huang B."/>
            <person name="Zhang Y."/>
            <person name="Qu T."/>
            <person name="Ni P."/>
            <person name="Miao G."/>
            <person name="Wang J."/>
            <person name="Wang Q."/>
            <person name="Steinberg C.E."/>
            <person name="Wang H."/>
            <person name="Li N."/>
            <person name="Qian L."/>
            <person name="Zhang G."/>
            <person name="Li Y."/>
            <person name="Yang H."/>
            <person name="Liu X."/>
            <person name="Wang J."/>
            <person name="Yin Y."/>
            <person name="Wang J."/>
        </authorList>
    </citation>
    <scope>NUCLEOTIDE SEQUENCE [LARGE SCALE GENOMIC DNA]</scope>
    <source>
        <strain evidence="1">05x7-T-G4-1.051#20</strain>
    </source>
</reference>
<dbReference type="InterPro" id="IPR002181">
    <property type="entry name" value="Fibrinogen_a/b/g_C_dom"/>
</dbReference>
<gene>
    <name evidence="1" type="ORF">CGI_10027636</name>
</gene>
<dbReference type="InParanoid" id="K1QRN7"/>
<dbReference type="SMART" id="SM00186">
    <property type="entry name" value="FBG"/>
    <property type="match status" value="1"/>
</dbReference>
<evidence type="ECO:0000313" key="1">
    <source>
        <dbReference type="EMBL" id="EKC31525.1"/>
    </source>
</evidence>
<dbReference type="AlphaFoldDB" id="K1QRN7"/>
<organism evidence="1">
    <name type="scientific">Magallana gigas</name>
    <name type="common">Pacific oyster</name>
    <name type="synonym">Crassostrea gigas</name>
    <dbReference type="NCBI Taxonomy" id="29159"/>
    <lineage>
        <taxon>Eukaryota</taxon>
        <taxon>Metazoa</taxon>
        <taxon>Spiralia</taxon>
        <taxon>Lophotrochozoa</taxon>
        <taxon>Mollusca</taxon>
        <taxon>Bivalvia</taxon>
        <taxon>Autobranchia</taxon>
        <taxon>Pteriomorphia</taxon>
        <taxon>Ostreida</taxon>
        <taxon>Ostreoidea</taxon>
        <taxon>Ostreidae</taxon>
        <taxon>Magallana</taxon>
    </lineage>
</organism>
<dbReference type="InterPro" id="IPR036056">
    <property type="entry name" value="Fibrinogen-like_C"/>
</dbReference>
<sequence>MRGCTGRFKKFNDFCVLHPDLHGNTMYLQGIRKEGTSPLLNDFGGEMTFFMWDENEPIADLSRVYLRTKCNSPPSFLNADLVIEPNTQTVFGIGLVKSYQLKEGYMSSSNEHDFQMTCHNDGKWIDYQSAETLSYFNGMRISAWDDYDNTTGSCAFTNNGGWWFRNCHQANVNGLYGVRSTRGLSWLMSKGVWIYPSHVIMMVQKP</sequence>
<protein>
    <submittedName>
        <fullName evidence="1">Tenascin-N</fullName>
    </submittedName>
</protein>
<accession>K1QRN7</accession>
<dbReference type="Gene3D" id="4.10.530.10">
    <property type="entry name" value="Gamma-fibrinogen Carboxyl Terminal Fragment, domain 2"/>
    <property type="match status" value="1"/>
</dbReference>
<dbReference type="InterPro" id="IPR020837">
    <property type="entry name" value="Fibrinogen_CS"/>
</dbReference>
<dbReference type="HOGENOM" id="CLU_1333094_0_0_1"/>
<proteinExistence type="predicted"/>